<proteinExistence type="predicted"/>
<gene>
    <name evidence="4" type="ORF">N7493_005761</name>
</gene>
<keyword evidence="2" id="KW-1133">Transmembrane helix</keyword>
<keyword evidence="5" id="KW-1185">Reference proteome</keyword>
<reference evidence="4" key="1">
    <citation type="journal article" date="2023" name="IMA Fungus">
        <title>Comparative genomic study of the Penicillium genus elucidates a diverse pangenome and 15 lateral gene transfer events.</title>
        <authorList>
            <person name="Petersen C."/>
            <person name="Sorensen T."/>
            <person name="Nielsen M.R."/>
            <person name="Sondergaard T.E."/>
            <person name="Sorensen J.L."/>
            <person name="Fitzpatrick D.A."/>
            <person name="Frisvad J.C."/>
            <person name="Nielsen K.L."/>
        </authorList>
    </citation>
    <scope>NUCLEOTIDE SEQUENCE</scope>
    <source>
        <strain evidence="4">IBT 17514</strain>
    </source>
</reference>
<reference evidence="4" key="2">
    <citation type="submission" date="2023-01" db="EMBL/GenBank/DDBJ databases">
        <authorList>
            <person name="Petersen C."/>
        </authorList>
    </citation>
    <scope>NUCLEOTIDE SEQUENCE</scope>
    <source>
        <strain evidence="4">IBT 17514</strain>
    </source>
</reference>
<sequence>MATFKRVDVPELTVKEKADIPFIRVGILLRMLYTAITGVFRGKMYPKKFRHHIITTILRSQPFSPRQHQHVNLSTPEIYELSMKKRGLEPEGVSLPHNADGYWIGNKNAKKVLVYYHGGGFAMAPIASHMNFFIDLIQVLNDNGNDIAVFFLRYTLTPHAKYPTQLRQAIEALRYILNETGRSPADVVLGGDSAGGNLAMATLLHLSHPHPEIEPFILETPLAGVFGFAPWVNFSTSSDWPSMTENEYRDVCTARGLNGWSKMYLDGREADNWSEPSKAPAEWWADAKTDHILLLVGSDEILFSPIEAFAKKVKAVFPATTFLVGADESHDAHLYVDAGVKEGTQTGNELRRWVAARL</sequence>
<dbReference type="InterPro" id="IPR013094">
    <property type="entry name" value="AB_hydrolase_3"/>
</dbReference>
<dbReference type="AlphaFoldDB" id="A0AAD6HNB1"/>
<evidence type="ECO:0000256" key="1">
    <source>
        <dbReference type="ARBA" id="ARBA00022801"/>
    </source>
</evidence>
<dbReference type="EMBL" id="JAQJAN010000006">
    <property type="protein sequence ID" value="KAJ5727941.1"/>
    <property type="molecule type" value="Genomic_DNA"/>
</dbReference>
<protein>
    <recommendedName>
        <fullName evidence="3">Alpha/beta hydrolase fold-3 domain-containing protein</fullName>
    </recommendedName>
</protein>
<dbReference type="GO" id="GO:0016787">
    <property type="term" value="F:hydrolase activity"/>
    <property type="evidence" value="ECO:0007669"/>
    <property type="project" value="UniProtKB-KW"/>
</dbReference>
<name>A0AAD6HNB1_9EURO</name>
<feature type="transmembrane region" description="Helical" evidence="2">
    <location>
        <begin position="20"/>
        <end position="40"/>
    </location>
</feature>
<dbReference type="GO" id="GO:0072330">
    <property type="term" value="P:monocarboxylic acid biosynthetic process"/>
    <property type="evidence" value="ECO:0007669"/>
    <property type="project" value="UniProtKB-ARBA"/>
</dbReference>
<evidence type="ECO:0000259" key="3">
    <source>
        <dbReference type="Pfam" id="PF07859"/>
    </source>
</evidence>
<keyword evidence="2" id="KW-0472">Membrane</keyword>
<organism evidence="4 5">
    <name type="scientific">Penicillium malachiteum</name>
    <dbReference type="NCBI Taxonomy" id="1324776"/>
    <lineage>
        <taxon>Eukaryota</taxon>
        <taxon>Fungi</taxon>
        <taxon>Dikarya</taxon>
        <taxon>Ascomycota</taxon>
        <taxon>Pezizomycotina</taxon>
        <taxon>Eurotiomycetes</taxon>
        <taxon>Eurotiomycetidae</taxon>
        <taxon>Eurotiales</taxon>
        <taxon>Aspergillaceae</taxon>
        <taxon>Penicillium</taxon>
    </lineage>
</organism>
<dbReference type="InterPro" id="IPR029058">
    <property type="entry name" value="AB_hydrolase_fold"/>
</dbReference>
<evidence type="ECO:0000256" key="2">
    <source>
        <dbReference type="SAM" id="Phobius"/>
    </source>
</evidence>
<evidence type="ECO:0000313" key="5">
    <source>
        <dbReference type="Proteomes" id="UP001215712"/>
    </source>
</evidence>
<dbReference type="Proteomes" id="UP001215712">
    <property type="component" value="Unassembled WGS sequence"/>
</dbReference>
<dbReference type="PANTHER" id="PTHR48081">
    <property type="entry name" value="AB HYDROLASE SUPERFAMILY PROTEIN C4A8.06C"/>
    <property type="match status" value="1"/>
</dbReference>
<dbReference type="SUPFAM" id="SSF53474">
    <property type="entry name" value="alpha/beta-Hydrolases"/>
    <property type="match status" value="1"/>
</dbReference>
<dbReference type="PANTHER" id="PTHR48081:SF31">
    <property type="entry name" value="STERYL ACETYL HYDROLASE MUG81-RELATED"/>
    <property type="match status" value="1"/>
</dbReference>
<comment type="caution">
    <text evidence="4">The sequence shown here is derived from an EMBL/GenBank/DDBJ whole genome shotgun (WGS) entry which is preliminary data.</text>
</comment>
<dbReference type="Gene3D" id="3.40.50.1820">
    <property type="entry name" value="alpha/beta hydrolase"/>
    <property type="match status" value="1"/>
</dbReference>
<evidence type="ECO:0000313" key="4">
    <source>
        <dbReference type="EMBL" id="KAJ5727941.1"/>
    </source>
</evidence>
<accession>A0AAD6HNB1</accession>
<feature type="domain" description="Alpha/beta hydrolase fold-3" evidence="3">
    <location>
        <begin position="113"/>
        <end position="333"/>
    </location>
</feature>
<dbReference type="Pfam" id="PF07859">
    <property type="entry name" value="Abhydrolase_3"/>
    <property type="match status" value="1"/>
</dbReference>
<dbReference type="GO" id="GO:0017000">
    <property type="term" value="P:antibiotic biosynthetic process"/>
    <property type="evidence" value="ECO:0007669"/>
    <property type="project" value="UniProtKB-ARBA"/>
</dbReference>
<keyword evidence="1" id="KW-0378">Hydrolase</keyword>
<keyword evidence="2" id="KW-0812">Transmembrane</keyword>
<dbReference type="InterPro" id="IPR050300">
    <property type="entry name" value="GDXG_lipolytic_enzyme"/>
</dbReference>